<sequence length="238" mass="26446">MAVSYKDFTSPSAQFTYDVNHNTSVKKDNRNFINELSIKQLNTLGNLSMLDTYLDKGNAIEPHHHPNASELVYCVAGEVVVSVINPFTKELRHYPNRPGQVTSIPQGWWHYDTATVDGTHFLAIFDAPVPEIIPVSDMLRLTPPEALAHMYCLDPAKVSVALAPLNQTVIIGPPADCPKENQDVDYQTQNPQPDAAAHTSHPPYNQGYGLRPYQQSDGNPRRPQVIGNGWAHLYHDGP</sequence>
<feature type="region of interest" description="Disordered" evidence="1">
    <location>
        <begin position="173"/>
        <end position="238"/>
    </location>
</feature>
<evidence type="ECO:0000256" key="1">
    <source>
        <dbReference type="SAM" id="MobiDB-lite"/>
    </source>
</evidence>
<organism evidence="3 4">
    <name type="scientific">Paenibacillus oralis</name>
    <dbReference type="NCBI Taxonomy" id="2490856"/>
    <lineage>
        <taxon>Bacteria</taxon>
        <taxon>Bacillati</taxon>
        <taxon>Bacillota</taxon>
        <taxon>Bacilli</taxon>
        <taxon>Bacillales</taxon>
        <taxon>Paenibacillaceae</taxon>
        <taxon>Paenibacillus</taxon>
    </lineage>
</organism>
<dbReference type="Gene3D" id="2.60.120.10">
    <property type="entry name" value="Jelly Rolls"/>
    <property type="match status" value="1"/>
</dbReference>
<name>A0A3P3U593_9BACL</name>
<evidence type="ECO:0000313" key="3">
    <source>
        <dbReference type="EMBL" id="RRJ64759.1"/>
    </source>
</evidence>
<dbReference type="PANTHER" id="PTHR31238">
    <property type="entry name" value="GERMIN-LIKE PROTEIN SUBFAMILY 3 MEMBER 3"/>
    <property type="match status" value="1"/>
</dbReference>
<dbReference type="SMART" id="SM00835">
    <property type="entry name" value="Cupin_1"/>
    <property type="match status" value="1"/>
</dbReference>
<dbReference type="Pfam" id="PF00190">
    <property type="entry name" value="Cupin_1"/>
    <property type="match status" value="1"/>
</dbReference>
<evidence type="ECO:0000259" key="2">
    <source>
        <dbReference type="SMART" id="SM00835"/>
    </source>
</evidence>
<keyword evidence="4" id="KW-1185">Reference proteome</keyword>
<dbReference type="SUPFAM" id="SSF51182">
    <property type="entry name" value="RmlC-like cupins"/>
    <property type="match status" value="1"/>
</dbReference>
<dbReference type="OrthoDB" id="2739624at2"/>
<evidence type="ECO:0000313" key="4">
    <source>
        <dbReference type="Proteomes" id="UP000267017"/>
    </source>
</evidence>
<dbReference type="EMBL" id="RRCN01000001">
    <property type="protein sequence ID" value="RRJ64759.1"/>
    <property type="molecule type" value="Genomic_DNA"/>
</dbReference>
<dbReference type="CDD" id="cd20306">
    <property type="entry name" value="cupin_OxDC-like"/>
    <property type="match status" value="1"/>
</dbReference>
<dbReference type="Proteomes" id="UP000267017">
    <property type="component" value="Unassembled WGS sequence"/>
</dbReference>
<proteinExistence type="predicted"/>
<comment type="caution">
    <text evidence="3">The sequence shown here is derived from an EMBL/GenBank/DDBJ whole genome shotgun (WGS) entry which is preliminary data.</text>
</comment>
<reference evidence="3 4" key="1">
    <citation type="submission" date="2018-11" db="EMBL/GenBank/DDBJ databases">
        <title>Genome sequencing of Paenibacillus sp. KCOM 3021 (= ChDC PVNT-B20).</title>
        <authorList>
            <person name="Kook J.-K."/>
            <person name="Park S.-N."/>
            <person name="Lim Y.K."/>
        </authorList>
    </citation>
    <scope>NUCLEOTIDE SEQUENCE [LARGE SCALE GENOMIC DNA]</scope>
    <source>
        <strain evidence="3 4">KCOM 3021</strain>
    </source>
</reference>
<dbReference type="AlphaFoldDB" id="A0A3P3U593"/>
<accession>A0A3P3U593</accession>
<dbReference type="RefSeq" id="WP_128632561.1">
    <property type="nucleotide sequence ID" value="NZ_RRCN01000001.1"/>
</dbReference>
<feature type="domain" description="Cupin type-1" evidence="2">
    <location>
        <begin position="23"/>
        <end position="159"/>
    </location>
</feature>
<dbReference type="InterPro" id="IPR011051">
    <property type="entry name" value="RmlC_Cupin_sf"/>
</dbReference>
<dbReference type="InterPro" id="IPR014710">
    <property type="entry name" value="RmlC-like_jellyroll"/>
</dbReference>
<gene>
    <name evidence="3" type="ORF">EHV15_18890</name>
</gene>
<protein>
    <submittedName>
        <fullName evidence="3">Cupin domain-containing protein</fullName>
    </submittedName>
</protein>
<dbReference type="InterPro" id="IPR006045">
    <property type="entry name" value="Cupin_1"/>
</dbReference>